<feature type="compositionally biased region" description="Low complexity" evidence="5">
    <location>
        <begin position="136"/>
        <end position="146"/>
    </location>
</feature>
<feature type="compositionally biased region" description="Polar residues" evidence="5">
    <location>
        <begin position="185"/>
        <end position="197"/>
    </location>
</feature>
<feature type="region of interest" description="Disordered" evidence="5">
    <location>
        <begin position="180"/>
        <end position="214"/>
    </location>
</feature>
<reference evidence="7 8" key="1">
    <citation type="journal article" date="2023" name="G3 (Bethesda)">
        <title>A chromosome-length genome assembly and annotation of blackberry (Rubus argutus, cv. 'Hillquist').</title>
        <authorList>
            <person name="Bruna T."/>
            <person name="Aryal R."/>
            <person name="Dudchenko O."/>
            <person name="Sargent D.J."/>
            <person name="Mead D."/>
            <person name="Buti M."/>
            <person name="Cavallini A."/>
            <person name="Hytonen T."/>
            <person name="Andres J."/>
            <person name="Pham M."/>
            <person name="Weisz D."/>
            <person name="Mascagni F."/>
            <person name="Usai G."/>
            <person name="Natali L."/>
            <person name="Bassil N."/>
            <person name="Fernandez G.E."/>
            <person name="Lomsadze A."/>
            <person name="Armour M."/>
            <person name="Olukolu B."/>
            <person name="Poorten T."/>
            <person name="Britton C."/>
            <person name="Davik J."/>
            <person name="Ashrafi H."/>
            <person name="Aiden E.L."/>
            <person name="Borodovsky M."/>
            <person name="Worthington M."/>
        </authorList>
    </citation>
    <scope>NUCLEOTIDE SEQUENCE [LARGE SCALE GENOMIC DNA]</scope>
    <source>
        <strain evidence="7">PI 553951</strain>
    </source>
</reference>
<feature type="region of interest" description="Disordered" evidence="5">
    <location>
        <begin position="585"/>
        <end position="646"/>
    </location>
</feature>
<feature type="region of interest" description="Disordered" evidence="5">
    <location>
        <begin position="335"/>
        <end position="368"/>
    </location>
</feature>
<dbReference type="GO" id="GO:0005634">
    <property type="term" value="C:nucleus"/>
    <property type="evidence" value="ECO:0007669"/>
    <property type="project" value="TreeGrafter"/>
</dbReference>
<feature type="compositionally biased region" description="Low complexity" evidence="5">
    <location>
        <begin position="606"/>
        <end position="616"/>
    </location>
</feature>
<dbReference type="Proteomes" id="UP001457282">
    <property type="component" value="Unassembled WGS sequence"/>
</dbReference>
<dbReference type="PROSITE" id="PS50089">
    <property type="entry name" value="ZF_RING_2"/>
    <property type="match status" value="1"/>
</dbReference>
<evidence type="ECO:0000256" key="2">
    <source>
        <dbReference type="ARBA" id="ARBA00022771"/>
    </source>
</evidence>
<organism evidence="7 8">
    <name type="scientific">Rubus argutus</name>
    <name type="common">Southern blackberry</name>
    <dbReference type="NCBI Taxonomy" id="59490"/>
    <lineage>
        <taxon>Eukaryota</taxon>
        <taxon>Viridiplantae</taxon>
        <taxon>Streptophyta</taxon>
        <taxon>Embryophyta</taxon>
        <taxon>Tracheophyta</taxon>
        <taxon>Spermatophyta</taxon>
        <taxon>Magnoliopsida</taxon>
        <taxon>eudicotyledons</taxon>
        <taxon>Gunneridae</taxon>
        <taxon>Pentapetalae</taxon>
        <taxon>rosids</taxon>
        <taxon>fabids</taxon>
        <taxon>Rosales</taxon>
        <taxon>Rosaceae</taxon>
        <taxon>Rosoideae</taxon>
        <taxon>Rosoideae incertae sedis</taxon>
        <taxon>Rubus</taxon>
    </lineage>
</organism>
<accession>A0AAW1X2H4</accession>
<keyword evidence="8" id="KW-1185">Reference proteome</keyword>
<dbReference type="GO" id="GO:0061630">
    <property type="term" value="F:ubiquitin protein ligase activity"/>
    <property type="evidence" value="ECO:0007669"/>
    <property type="project" value="TreeGrafter"/>
</dbReference>
<sequence length="784" mass="86180">MEDMEIDDVVIPDTPPDKLAARHAICRESVGRVCNSPLACNLSNSDFGDEKSVNGPRVKDRFIYENGHTRRLVIRPPRNPGNLAIKSGSNSYVLSSGDNSSASQNADLFRRPAVGRNSSCEAKHSSGTEKLDKGKSISIKTSSKSSAFPENTEVLDLTEQNGHTQLCRKVFPHGKLEDVSEGTRNRQITSVGSSTDCTENHLERSRNANKAKEKIDDSTYNGLGFAASLGKGVDLPTEPQHKTGHQKPLALHSFTLPRVSGQKRLVRNGCISPNNIATRSKQLDVEHNNSSKNIEQSHAVNAVSNGSPHVIDVSDMVSEDNKRERLKGKGVIVQSSTSKENNARVVHTSTSSLLNDNNEANRTSHTGKDISGCSERICGWRSTRNRSRTLDPLLSDSTEHLPRMINGAGNYVNQHGNRVEGEGNFVSFADNLNSTQTASTLVSEPGRMTGQRREGKRVIKREKKRGLNMGNHGECSTLDNGDSDILFLGSSETSESSKSSRIQRPQFQGMLRPVIEVDELSPAAGPSAPQGINSMNDDSEARARQLEADEMLARELQEQLYHEVPAFGGGEIDEHLAWALQQEENASGRHDIPHSRGSSMLHSHRQPQSQSSQNPSTRRGTQARVPSSSTMAQLRSRLRNQAPRVSNRRRNLRVPFPSDMDLDMRLNILEALEAAVGDVGGDVGLNNNMFRLQRDFNANDYEMLLALDENNHQLGGATVNQINNLPQSTVQTDASEEACAICLETPTRGETVRHLPCLHRFHKDCIDPWLNRKTSCPVCKCSIS</sequence>
<dbReference type="AlphaFoldDB" id="A0AAW1X2H4"/>
<proteinExistence type="predicted"/>
<dbReference type="PANTHER" id="PTHR45931">
    <property type="entry name" value="SI:CH211-59O9.10"/>
    <property type="match status" value="1"/>
</dbReference>
<evidence type="ECO:0000256" key="4">
    <source>
        <dbReference type="PROSITE-ProRule" id="PRU00175"/>
    </source>
</evidence>
<gene>
    <name evidence="7" type="ORF">M0R45_018116</name>
</gene>
<dbReference type="FunFam" id="3.30.40.10:FF:000594">
    <property type="entry name" value="RING/U-box superfamily protein"/>
    <property type="match status" value="1"/>
</dbReference>
<feature type="compositionally biased region" description="Basic and acidic residues" evidence="5">
    <location>
        <begin position="198"/>
        <end position="214"/>
    </location>
</feature>
<evidence type="ECO:0000313" key="8">
    <source>
        <dbReference type="Proteomes" id="UP001457282"/>
    </source>
</evidence>
<dbReference type="EMBL" id="JBEDUW010000004">
    <property type="protein sequence ID" value="KAK9930807.1"/>
    <property type="molecule type" value="Genomic_DNA"/>
</dbReference>
<evidence type="ECO:0000256" key="5">
    <source>
        <dbReference type="SAM" id="MobiDB-lite"/>
    </source>
</evidence>
<dbReference type="Pfam" id="PF13639">
    <property type="entry name" value="zf-RING_2"/>
    <property type="match status" value="1"/>
</dbReference>
<dbReference type="Gene3D" id="3.30.40.10">
    <property type="entry name" value="Zinc/RING finger domain, C3HC4 (zinc finger)"/>
    <property type="match status" value="1"/>
</dbReference>
<dbReference type="GO" id="GO:0008270">
    <property type="term" value="F:zinc ion binding"/>
    <property type="evidence" value="ECO:0007669"/>
    <property type="project" value="UniProtKB-KW"/>
</dbReference>
<dbReference type="SMART" id="SM00184">
    <property type="entry name" value="RING"/>
    <property type="match status" value="1"/>
</dbReference>
<evidence type="ECO:0000313" key="7">
    <source>
        <dbReference type="EMBL" id="KAK9930807.1"/>
    </source>
</evidence>
<feature type="region of interest" description="Disordered" evidence="5">
    <location>
        <begin position="521"/>
        <end position="541"/>
    </location>
</feature>
<keyword evidence="2 4" id="KW-0863">Zinc-finger</keyword>
<feature type="compositionally biased region" description="Polar residues" evidence="5">
    <location>
        <begin position="617"/>
        <end position="633"/>
    </location>
</feature>
<comment type="caution">
    <text evidence="7">The sequence shown here is derived from an EMBL/GenBank/DDBJ whole genome shotgun (WGS) entry which is preliminary data.</text>
</comment>
<evidence type="ECO:0000256" key="3">
    <source>
        <dbReference type="ARBA" id="ARBA00022833"/>
    </source>
</evidence>
<feature type="domain" description="RING-type" evidence="6">
    <location>
        <begin position="739"/>
        <end position="780"/>
    </location>
</feature>
<keyword evidence="3" id="KW-0862">Zinc</keyword>
<dbReference type="CDD" id="cd16454">
    <property type="entry name" value="RING-H2_PA-TM-RING"/>
    <property type="match status" value="1"/>
</dbReference>
<dbReference type="InterPro" id="IPR013083">
    <property type="entry name" value="Znf_RING/FYVE/PHD"/>
</dbReference>
<name>A0AAW1X2H4_RUBAR</name>
<feature type="compositionally biased region" description="Basic and acidic residues" evidence="5">
    <location>
        <begin position="121"/>
        <end position="135"/>
    </location>
</feature>
<protein>
    <recommendedName>
        <fullName evidence="6">RING-type domain-containing protein</fullName>
    </recommendedName>
</protein>
<dbReference type="InterPro" id="IPR051834">
    <property type="entry name" value="RING_finger_E3_ligase"/>
</dbReference>
<feature type="compositionally biased region" description="Polar residues" evidence="5">
    <location>
        <begin position="347"/>
        <end position="364"/>
    </location>
</feature>
<evidence type="ECO:0000259" key="6">
    <source>
        <dbReference type="PROSITE" id="PS50089"/>
    </source>
</evidence>
<dbReference type="InterPro" id="IPR001841">
    <property type="entry name" value="Znf_RING"/>
</dbReference>
<dbReference type="SUPFAM" id="SSF57850">
    <property type="entry name" value="RING/U-box"/>
    <property type="match status" value="1"/>
</dbReference>
<feature type="region of interest" description="Disordered" evidence="5">
    <location>
        <begin position="110"/>
        <end position="151"/>
    </location>
</feature>
<dbReference type="GO" id="GO:0006511">
    <property type="term" value="P:ubiquitin-dependent protein catabolic process"/>
    <property type="evidence" value="ECO:0007669"/>
    <property type="project" value="TreeGrafter"/>
</dbReference>
<dbReference type="PANTHER" id="PTHR45931:SF25">
    <property type="entry name" value="E3 UBIQUITIN-PROTEIN LIGASE RLIM-LIKE ISOFORM X1"/>
    <property type="match status" value="1"/>
</dbReference>
<evidence type="ECO:0000256" key="1">
    <source>
        <dbReference type="ARBA" id="ARBA00022723"/>
    </source>
</evidence>
<keyword evidence="1" id="KW-0479">Metal-binding</keyword>